<name>W6N6T2_CLOTY</name>
<proteinExistence type="predicted"/>
<keyword evidence="2" id="KW-1185">Reference proteome</keyword>
<gene>
    <name evidence="1" type="ORF">CTDIVETGP_2478</name>
</gene>
<sequence>MVLNIGTGGTPVFLPSGGASSSQYSTILNRPIIPYRAVFTSW</sequence>
<dbReference type="Proteomes" id="UP000019482">
    <property type="component" value="Unassembled WGS sequence"/>
</dbReference>
<dbReference type="AlphaFoldDB" id="W6N6T2"/>
<dbReference type="EMBL" id="CBXI010000043">
    <property type="protein sequence ID" value="CDL92408.1"/>
    <property type="molecule type" value="Genomic_DNA"/>
</dbReference>
<comment type="caution">
    <text evidence="1">The sequence shown here is derived from an EMBL/GenBank/DDBJ whole genome shotgun (WGS) entry which is preliminary data.</text>
</comment>
<accession>W6N6T2</accession>
<reference evidence="1 2" key="1">
    <citation type="journal article" date="2015" name="Genome Announc.">
        <title>Draft Genome Sequence of Clostridium tyrobutyricum Strain DIVETGP, Isolated from Cow's Milk for Grana Padano Production.</title>
        <authorList>
            <person name="Soggiu A."/>
            <person name="Piras C."/>
            <person name="Gaiarsa S."/>
            <person name="Sassera D."/>
            <person name="Roncada P."/>
            <person name="Bendixen E."/>
            <person name="Brasca M."/>
            <person name="Bonizzi L."/>
        </authorList>
    </citation>
    <scope>NUCLEOTIDE SEQUENCE [LARGE SCALE GENOMIC DNA]</scope>
    <source>
        <strain evidence="1 2">DIVETGP</strain>
    </source>
</reference>
<evidence type="ECO:0000313" key="1">
    <source>
        <dbReference type="EMBL" id="CDL92408.1"/>
    </source>
</evidence>
<evidence type="ECO:0000313" key="2">
    <source>
        <dbReference type="Proteomes" id="UP000019482"/>
    </source>
</evidence>
<protein>
    <submittedName>
        <fullName evidence="1">Phage major capsid protein, HK97 family</fullName>
    </submittedName>
</protein>
<organism evidence="1 2">
    <name type="scientific">Clostridium tyrobutyricum DIVETGP</name>
    <dbReference type="NCBI Taxonomy" id="1408889"/>
    <lineage>
        <taxon>Bacteria</taxon>
        <taxon>Bacillati</taxon>
        <taxon>Bacillota</taxon>
        <taxon>Clostridia</taxon>
        <taxon>Eubacteriales</taxon>
        <taxon>Clostridiaceae</taxon>
        <taxon>Clostridium</taxon>
    </lineage>
</organism>